<protein>
    <submittedName>
        <fullName evidence="1">Uncharacterized protein</fullName>
    </submittedName>
</protein>
<keyword evidence="2" id="KW-1185">Reference proteome</keyword>
<evidence type="ECO:0000313" key="1">
    <source>
        <dbReference type="EMBL" id="KIZ00888.1"/>
    </source>
</evidence>
<dbReference type="KEGG" id="mng:MNEG_7070"/>
<reference evidence="1 2" key="1">
    <citation type="journal article" date="2013" name="BMC Genomics">
        <title>Reconstruction of the lipid metabolism for the microalga Monoraphidium neglectum from its genome sequence reveals characteristics suitable for biofuel production.</title>
        <authorList>
            <person name="Bogen C."/>
            <person name="Al-Dilaimi A."/>
            <person name="Albersmeier A."/>
            <person name="Wichmann J."/>
            <person name="Grundmann M."/>
            <person name="Rupp O."/>
            <person name="Lauersen K.J."/>
            <person name="Blifernez-Klassen O."/>
            <person name="Kalinowski J."/>
            <person name="Goesmann A."/>
            <person name="Mussgnug J.H."/>
            <person name="Kruse O."/>
        </authorList>
    </citation>
    <scope>NUCLEOTIDE SEQUENCE [LARGE SCALE GENOMIC DNA]</scope>
    <source>
        <strain evidence="1 2">SAG 48.87</strain>
    </source>
</reference>
<sequence>MVSVTTAPLAARHAYLPQEEARGKGRRIADRSGAADAAAASLPEILPGLRDAFLASTAAGAGGGGGYAAWLSQELARRRLFEGDGLAPAAAVRMHSFSVQRYSSGSLQ</sequence>
<proteinExistence type="predicted"/>
<dbReference type="GeneID" id="25739946"/>
<dbReference type="Proteomes" id="UP000054498">
    <property type="component" value="Unassembled WGS sequence"/>
</dbReference>
<dbReference type="AlphaFoldDB" id="A0A0D2JP17"/>
<dbReference type="RefSeq" id="XP_013899907.1">
    <property type="nucleotide sequence ID" value="XM_014044453.1"/>
</dbReference>
<dbReference type="EMBL" id="KK101437">
    <property type="protein sequence ID" value="KIZ00888.1"/>
    <property type="molecule type" value="Genomic_DNA"/>
</dbReference>
<organism evidence="1 2">
    <name type="scientific">Monoraphidium neglectum</name>
    <dbReference type="NCBI Taxonomy" id="145388"/>
    <lineage>
        <taxon>Eukaryota</taxon>
        <taxon>Viridiplantae</taxon>
        <taxon>Chlorophyta</taxon>
        <taxon>core chlorophytes</taxon>
        <taxon>Chlorophyceae</taxon>
        <taxon>CS clade</taxon>
        <taxon>Sphaeropleales</taxon>
        <taxon>Selenastraceae</taxon>
        <taxon>Monoraphidium</taxon>
    </lineage>
</organism>
<evidence type="ECO:0000313" key="2">
    <source>
        <dbReference type="Proteomes" id="UP000054498"/>
    </source>
</evidence>
<accession>A0A0D2JP17</accession>
<name>A0A0D2JP17_9CHLO</name>
<gene>
    <name evidence="1" type="ORF">MNEG_7070</name>
</gene>